<proteinExistence type="predicted"/>
<reference evidence="1 2" key="1">
    <citation type="journal article" date="2024" name="IMA Fungus">
        <title>Apiospora arundinis, a panoply of carbohydrate-active enzymes and secondary metabolites.</title>
        <authorList>
            <person name="Sorensen T."/>
            <person name="Petersen C."/>
            <person name="Muurmann A.T."/>
            <person name="Christiansen J.V."/>
            <person name="Brundto M.L."/>
            <person name="Overgaard C.K."/>
            <person name="Boysen A.T."/>
            <person name="Wollenberg R.D."/>
            <person name="Larsen T.O."/>
            <person name="Sorensen J.L."/>
            <person name="Nielsen K.L."/>
            <person name="Sondergaard T.E."/>
        </authorList>
    </citation>
    <scope>NUCLEOTIDE SEQUENCE [LARGE SCALE GENOMIC DNA]</scope>
    <source>
        <strain evidence="1 2">AAU 773</strain>
    </source>
</reference>
<keyword evidence="2" id="KW-1185">Reference proteome</keyword>
<gene>
    <name evidence="1" type="ORF">PGQ11_009902</name>
</gene>
<protein>
    <submittedName>
        <fullName evidence="1">Uncharacterized protein</fullName>
    </submittedName>
</protein>
<accession>A0ABR2I8V1</accession>
<evidence type="ECO:0000313" key="1">
    <source>
        <dbReference type="EMBL" id="KAK8859168.1"/>
    </source>
</evidence>
<sequence length="70" mass="7819">MQTIVNLFSGMARRGAYGPRFACGDEGDCDYLEDTTVGGGVDENHSDWRHSVEEKFPTWNHWPTNPTTGT</sequence>
<name>A0ABR2I8V1_9PEZI</name>
<organism evidence="1 2">
    <name type="scientific">Apiospora arundinis</name>
    <dbReference type="NCBI Taxonomy" id="335852"/>
    <lineage>
        <taxon>Eukaryota</taxon>
        <taxon>Fungi</taxon>
        <taxon>Dikarya</taxon>
        <taxon>Ascomycota</taxon>
        <taxon>Pezizomycotina</taxon>
        <taxon>Sordariomycetes</taxon>
        <taxon>Xylariomycetidae</taxon>
        <taxon>Amphisphaeriales</taxon>
        <taxon>Apiosporaceae</taxon>
        <taxon>Apiospora</taxon>
    </lineage>
</organism>
<dbReference type="Proteomes" id="UP001390339">
    <property type="component" value="Unassembled WGS sequence"/>
</dbReference>
<evidence type="ECO:0000313" key="2">
    <source>
        <dbReference type="Proteomes" id="UP001390339"/>
    </source>
</evidence>
<dbReference type="EMBL" id="JAPCWZ010000006">
    <property type="protein sequence ID" value="KAK8859168.1"/>
    <property type="molecule type" value="Genomic_DNA"/>
</dbReference>
<comment type="caution">
    <text evidence="1">The sequence shown here is derived from an EMBL/GenBank/DDBJ whole genome shotgun (WGS) entry which is preliminary data.</text>
</comment>